<reference evidence="3" key="2">
    <citation type="submission" date="2025-08" db="UniProtKB">
        <authorList>
            <consortium name="Ensembl"/>
        </authorList>
    </citation>
    <scope>IDENTIFICATION</scope>
</reference>
<keyword evidence="4" id="KW-1185">Reference proteome</keyword>
<evidence type="ECO:0000313" key="4">
    <source>
        <dbReference type="Proteomes" id="UP000694680"/>
    </source>
</evidence>
<keyword evidence="2" id="KW-0677">Repeat</keyword>
<organism evidence="3 4">
    <name type="scientific">Gouania willdenowi</name>
    <name type="common">Blunt-snouted clingfish</name>
    <name type="synonym">Lepadogaster willdenowi</name>
    <dbReference type="NCBI Taxonomy" id="441366"/>
    <lineage>
        <taxon>Eukaryota</taxon>
        <taxon>Metazoa</taxon>
        <taxon>Chordata</taxon>
        <taxon>Craniata</taxon>
        <taxon>Vertebrata</taxon>
        <taxon>Euteleostomi</taxon>
        <taxon>Actinopterygii</taxon>
        <taxon>Neopterygii</taxon>
        <taxon>Teleostei</taxon>
        <taxon>Neoteleostei</taxon>
        <taxon>Acanthomorphata</taxon>
        <taxon>Ovalentaria</taxon>
        <taxon>Blenniimorphae</taxon>
        <taxon>Blenniiformes</taxon>
        <taxon>Gobiesocoidei</taxon>
        <taxon>Gobiesocidae</taxon>
        <taxon>Gobiesocinae</taxon>
        <taxon>Gouania</taxon>
    </lineage>
</organism>
<accession>A0A8C5I0J9</accession>
<evidence type="ECO:0000256" key="2">
    <source>
        <dbReference type="ARBA" id="ARBA00022737"/>
    </source>
</evidence>
<dbReference type="AlphaFoldDB" id="A0A8C5I0J9"/>
<gene>
    <name evidence="3" type="primary">tspeara</name>
</gene>
<dbReference type="PROSITE" id="PS50912">
    <property type="entry name" value="EAR"/>
    <property type="match status" value="7"/>
</dbReference>
<dbReference type="Pfam" id="PF03736">
    <property type="entry name" value="EPTP"/>
    <property type="match status" value="6"/>
</dbReference>
<dbReference type="InterPro" id="IPR009039">
    <property type="entry name" value="EAR"/>
</dbReference>
<evidence type="ECO:0000256" key="1">
    <source>
        <dbReference type="ARBA" id="ARBA00022729"/>
    </source>
</evidence>
<proteinExistence type="predicted"/>
<sequence length="483" mass="54955">RSSLLKSYSLPLDLLSLVLEKNPSKPVPGVQIRQDGGVRGVQLSSPDSSMSFPASELLANCDLFPKIFSIVLTLKFSKVAPKVRIYQQVSVGLERSCSDSQQGQLWFNPLRKGLYICDGAMWITVLEDHKRLDYVLEHQVISTSSETHDVEVFIVPGMGLMAAMAHQSTVSGSAVYRWNHTGFQLYQNISTQGALAWRHFTLGKKVLLSTESEGDFSVVYKWSRRRKKFVAVQTLKTYCARDWEAFTITNQHYLAVANHRKGNNNHTIDSVIYKWNRLTKSFGVHQMLQTSGAYDWEFFTVGPYDFLVVANAFDGVTTSVDSVIYVWVNASFQEFQRIKTFCATDWEMFQIGSRVFLVVANGHRLHGNKPSQYTINSTIYELDMGAQLFVRFQDIVTHSAVDWEFFSLGEEYFLVVANSFNGESYSLNSILYRWQGYEGFVPIHWLPTIGCSDWEYFTTGGESYLIYSSAKAPLSKVFKLKTY</sequence>
<dbReference type="Ensembl" id="ENSGWIT00000055482.1">
    <property type="protein sequence ID" value="ENSGWIP00000051395.1"/>
    <property type="gene ID" value="ENSGWIG00000024914.1"/>
</dbReference>
<reference evidence="3" key="3">
    <citation type="submission" date="2025-09" db="UniProtKB">
        <authorList>
            <consortium name="Ensembl"/>
        </authorList>
    </citation>
    <scope>IDENTIFICATION</scope>
</reference>
<protein>
    <submittedName>
        <fullName evidence="3">Thrombospondin-type laminin G domain and EAR repeat-containing protein-like</fullName>
    </submittedName>
</protein>
<dbReference type="Proteomes" id="UP000694680">
    <property type="component" value="Chromosome 22"/>
</dbReference>
<evidence type="ECO:0000313" key="3">
    <source>
        <dbReference type="Ensembl" id="ENSGWIP00000051395.1"/>
    </source>
</evidence>
<keyword evidence="1" id="KW-0732">Signal</keyword>
<dbReference type="GO" id="GO:0007165">
    <property type="term" value="P:signal transduction"/>
    <property type="evidence" value="ECO:0007669"/>
    <property type="project" value="TreeGrafter"/>
</dbReference>
<dbReference type="PANTHER" id="PTHR15261:SF6">
    <property type="entry name" value="THROMBOSPONDIN-TYPE LAMININ G DOMAIN AND EAR REPEAT-CONTAINING PROTEIN"/>
    <property type="match status" value="1"/>
</dbReference>
<name>A0A8C5I0J9_GOUWI</name>
<dbReference type="InterPro" id="IPR005492">
    <property type="entry name" value="EPTP"/>
</dbReference>
<reference evidence="3" key="1">
    <citation type="submission" date="2020-06" db="EMBL/GenBank/DDBJ databases">
        <authorList>
            <consortium name="Wellcome Sanger Institute Data Sharing"/>
        </authorList>
    </citation>
    <scope>NUCLEOTIDE SEQUENCE [LARGE SCALE GENOMIC DNA]</scope>
</reference>
<dbReference type="PANTHER" id="PTHR15261">
    <property type="entry name" value="THROMBOSPONDIN-TYPE LAMININ G DOMAIN AND EAR REPEAT-CONTAINING"/>
    <property type="match status" value="1"/>
</dbReference>